<comment type="function">
    <text evidence="3">Not known; seems to contribute to the tellurium resistance (Ter) mechanism. Also involved in phage inhibition (Phi) and colicin resistance (PacB).</text>
</comment>
<accession>A0A9D2B1X4</accession>
<organism evidence="5 6">
    <name type="scientific">Candidatus Anaerobiospirillum pullistercoris</name>
    <dbReference type="NCBI Taxonomy" id="2838452"/>
    <lineage>
        <taxon>Bacteria</taxon>
        <taxon>Pseudomonadati</taxon>
        <taxon>Pseudomonadota</taxon>
        <taxon>Gammaproteobacteria</taxon>
        <taxon>Aeromonadales</taxon>
        <taxon>Succinivibrionaceae</taxon>
        <taxon>Anaerobiospirillum</taxon>
    </lineage>
</organism>
<proteinExistence type="inferred from homology"/>
<dbReference type="Proteomes" id="UP000886829">
    <property type="component" value="Unassembled WGS sequence"/>
</dbReference>
<dbReference type="InterPro" id="IPR003325">
    <property type="entry name" value="TerD"/>
</dbReference>
<dbReference type="CDD" id="cd06974">
    <property type="entry name" value="TerD_like"/>
    <property type="match status" value="1"/>
</dbReference>
<dbReference type="PANTHER" id="PTHR32097">
    <property type="entry name" value="CAMP-BINDING PROTEIN 1-RELATED"/>
    <property type="match status" value="1"/>
</dbReference>
<evidence type="ECO:0000313" key="5">
    <source>
        <dbReference type="EMBL" id="HIX57446.1"/>
    </source>
</evidence>
<keyword evidence="2" id="KW-0778">Tellurium resistance</keyword>
<dbReference type="InterPro" id="IPR051324">
    <property type="entry name" value="Stress/Tellurium_Resist"/>
</dbReference>
<evidence type="ECO:0000259" key="4">
    <source>
        <dbReference type="Pfam" id="PF02342"/>
    </source>
</evidence>
<name>A0A9D2B1X4_9GAMM</name>
<evidence type="ECO:0000256" key="2">
    <source>
        <dbReference type="ARBA" id="ARBA00022686"/>
    </source>
</evidence>
<dbReference type="FunFam" id="2.60.60.30:FF:000001">
    <property type="entry name" value="Tellurium resistance protein TerD"/>
    <property type="match status" value="1"/>
</dbReference>
<reference evidence="5" key="1">
    <citation type="journal article" date="2021" name="PeerJ">
        <title>Extensive microbial diversity within the chicken gut microbiome revealed by metagenomics and culture.</title>
        <authorList>
            <person name="Gilroy R."/>
            <person name="Ravi A."/>
            <person name="Getino M."/>
            <person name="Pursley I."/>
            <person name="Horton D.L."/>
            <person name="Alikhan N.F."/>
            <person name="Baker D."/>
            <person name="Gharbi K."/>
            <person name="Hall N."/>
            <person name="Watson M."/>
            <person name="Adriaenssens E.M."/>
            <person name="Foster-Nyarko E."/>
            <person name="Jarju S."/>
            <person name="Secka A."/>
            <person name="Antonio M."/>
            <person name="Oren A."/>
            <person name="Chaudhuri R.R."/>
            <person name="La Ragione R."/>
            <person name="Hildebrand F."/>
            <person name="Pallen M.J."/>
        </authorList>
    </citation>
    <scope>NUCLEOTIDE SEQUENCE</scope>
    <source>
        <strain evidence="5">USASDec5-558</strain>
    </source>
</reference>
<evidence type="ECO:0000256" key="1">
    <source>
        <dbReference type="ARBA" id="ARBA00008775"/>
    </source>
</evidence>
<evidence type="ECO:0000256" key="3">
    <source>
        <dbReference type="ARBA" id="ARBA00055880"/>
    </source>
</evidence>
<reference evidence="5" key="2">
    <citation type="submission" date="2021-04" db="EMBL/GenBank/DDBJ databases">
        <authorList>
            <person name="Gilroy R."/>
        </authorList>
    </citation>
    <scope>NUCLEOTIDE SEQUENCE</scope>
    <source>
        <strain evidence="5">USASDec5-558</strain>
    </source>
</reference>
<comment type="similarity">
    <text evidence="1">Belongs to the CAPAB/TerDEXZ family.</text>
</comment>
<dbReference type="GO" id="GO:0046690">
    <property type="term" value="P:response to tellurium ion"/>
    <property type="evidence" value="ECO:0007669"/>
    <property type="project" value="UniProtKB-KW"/>
</dbReference>
<evidence type="ECO:0000313" key="6">
    <source>
        <dbReference type="Proteomes" id="UP000886829"/>
    </source>
</evidence>
<comment type="caution">
    <text evidence="5">The sequence shown here is derived from an EMBL/GenBank/DDBJ whole genome shotgun (WGS) entry which is preliminary data.</text>
</comment>
<sequence length="191" mass="21181">MTVSLKKGGNVSLTKESPSLEEVLVGLGWDARETDGYDFDLDASCFMLNSMGRVRNDADFIFYNNLLSTDGSVQHLGDNRVGDAEGDDEVIKVNLKKVPANIDKLAFTVTIYEADRRKQNFGQVSNAYIRIVDTKNNKELARFDLNEEASTNTALIFGEIYRHGNEWKFRAVGQGYNGGLGPLAKNYGVNV</sequence>
<gene>
    <name evidence="5" type="ORF">H9850_08255</name>
</gene>
<dbReference type="PANTHER" id="PTHR32097:SF4">
    <property type="entry name" value="GENERAL STRESS PROTEIN 16U"/>
    <property type="match status" value="1"/>
</dbReference>
<dbReference type="EMBL" id="DXEV01000165">
    <property type="protein sequence ID" value="HIX57446.1"/>
    <property type="molecule type" value="Genomic_DNA"/>
</dbReference>
<dbReference type="Gene3D" id="2.60.60.30">
    <property type="entry name" value="sav2460 like domains"/>
    <property type="match status" value="1"/>
</dbReference>
<dbReference type="Pfam" id="PF02342">
    <property type="entry name" value="TerD"/>
    <property type="match status" value="1"/>
</dbReference>
<feature type="domain" description="TerD" evidence="4">
    <location>
        <begin position="1"/>
        <end position="187"/>
    </location>
</feature>
<dbReference type="AlphaFoldDB" id="A0A9D2B1X4"/>
<protein>
    <submittedName>
        <fullName evidence="5">TerD family protein</fullName>
    </submittedName>
</protein>